<organism evidence="2 3">
    <name type="scientific">Kalanchoe fedtschenkoi</name>
    <name type="common">Lavender scallops</name>
    <name type="synonym">South American air plant</name>
    <dbReference type="NCBI Taxonomy" id="63787"/>
    <lineage>
        <taxon>Eukaryota</taxon>
        <taxon>Viridiplantae</taxon>
        <taxon>Streptophyta</taxon>
        <taxon>Embryophyta</taxon>
        <taxon>Tracheophyta</taxon>
        <taxon>Spermatophyta</taxon>
        <taxon>Magnoliopsida</taxon>
        <taxon>eudicotyledons</taxon>
        <taxon>Gunneridae</taxon>
        <taxon>Pentapetalae</taxon>
        <taxon>Saxifragales</taxon>
        <taxon>Crassulaceae</taxon>
        <taxon>Kalanchoe</taxon>
    </lineage>
</organism>
<evidence type="ECO:0000313" key="3">
    <source>
        <dbReference type="Proteomes" id="UP000594263"/>
    </source>
</evidence>
<accession>A0A7N0TB96</accession>
<dbReference type="Pfam" id="PF03372">
    <property type="entry name" value="Exo_endo_phos"/>
    <property type="match status" value="1"/>
</dbReference>
<dbReference type="Gramene" id="Kaladp0032s0045.1.v1.1">
    <property type="protein sequence ID" value="Kaladp0032s0045.1.v1.1.CDS.1"/>
    <property type="gene ID" value="Kaladp0032s0045.v1.1"/>
</dbReference>
<proteinExistence type="predicted"/>
<dbReference type="InterPro" id="IPR005135">
    <property type="entry name" value="Endo/exonuclease/phosphatase"/>
</dbReference>
<dbReference type="AlphaFoldDB" id="A0A7N0TB96"/>
<evidence type="ECO:0000259" key="1">
    <source>
        <dbReference type="Pfam" id="PF03372"/>
    </source>
</evidence>
<dbReference type="InterPro" id="IPR036691">
    <property type="entry name" value="Endo/exonu/phosph_ase_sf"/>
</dbReference>
<evidence type="ECO:0000313" key="2">
    <source>
        <dbReference type="EnsemblPlants" id="Kaladp0032s0045.1.v1.1.CDS.1"/>
    </source>
</evidence>
<feature type="domain" description="Endonuclease/exonuclease/phosphatase" evidence="1">
    <location>
        <begin position="5"/>
        <end position="123"/>
    </location>
</feature>
<dbReference type="GO" id="GO:0003824">
    <property type="term" value="F:catalytic activity"/>
    <property type="evidence" value="ECO:0007669"/>
    <property type="project" value="InterPro"/>
</dbReference>
<reference evidence="2" key="1">
    <citation type="submission" date="2021-01" db="UniProtKB">
        <authorList>
            <consortium name="EnsemblPlants"/>
        </authorList>
    </citation>
    <scope>IDENTIFICATION</scope>
</reference>
<dbReference type="SUPFAM" id="SSF56219">
    <property type="entry name" value="DNase I-like"/>
    <property type="match status" value="1"/>
</dbReference>
<sequence length="139" mass="15805">MCLCILEPKVSTRRIKNLSRRLGFQELCYDHDTNHHIAIMWKNDVTMSLNSIDDQFITLQGLHSSSGQNFFLSVVYVSCSKHARRRIWSFLLSLNSQINDPWIVGGDFNVISSWNEKNGGRIIDNGSMQDLTLSLSSLG</sequence>
<dbReference type="Gene3D" id="3.60.10.10">
    <property type="entry name" value="Endonuclease/exonuclease/phosphatase"/>
    <property type="match status" value="1"/>
</dbReference>
<name>A0A7N0TB96_KALFE</name>
<keyword evidence="3" id="KW-1185">Reference proteome</keyword>
<dbReference type="Proteomes" id="UP000594263">
    <property type="component" value="Unplaced"/>
</dbReference>
<protein>
    <recommendedName>
        <fullName evidence="1">Endonuclease/exonuclease/phosphatase domain-containing protein</fullName>
    </recommendedName>
</protein>
<dbReference type="EnsemblPlants" id="Kaladp0032s0045.1.v1.1">
    <property type="protein sequence ID" value="Kaladp0032s0045.1.v1.1.CDS.1"/>
    <property type="gene ID" value="Kaladp0032s0045.v1.1"/>
</dbReference>